<protein>
    <submittedName>
        <fullName evidence="9">Phosphoesterase</fullName>
    </submittedName>
</protein>
<feature type="transmembrane region" description="Helical" evidence="7">
    <location>
        <begin position="417"/>
        <end position="441"/>
    </location>
</feature>
<keyword evidence="4 7" id="KW-0812">Transmembrane</keyword>
<keyword evidence="3" id="KW-1003">Cell membrane</keyword>
<feature type="transmembrane region" description="Helical" evidence="7">
    <location>
        <begin position="296"/>
        <end position="314"/>
    </location>
</feature>
<accession>A0A917ZP52</accession>
<feature type="transmembrane region" description="Helical" evidence="7">
    <location>
        <begin position="52"/>
        <end position="72"/>
    </location>
</feature>
<keyword evidence="5 7" id="KW-1133">Transmembrane helix</keyword>
<proteinExistence type="inferred from homology"/>
<evidence type="ECO:0000256" key="4">
    <source>
        <dbReference type="ARBA" id="ARBA00022692"/>
    </source>
</evidence>
<dbReference type="InterPro" id="IPR032816">
    <property type="entry name" value="VTT_dom"/>
</dbReference>
<dbReference type="CDD" id="cd03392">
    <property type="entry name" value="PAP2_like_2"/>
    <property type="match status" value="1"/>
</dbReference>
<name>A0A917ZP52_9GAMM</name>
<gene>
    <name evidence="9" type="ORF">GCM10011348_37740</name>
</gene>
<feature type="domain" description="Phosphatidic acid phosphatase type 2/haloperoxidase" evidence="8">
    <location>
        <begin position="291"/>
        <end position="402"/>
    </location>
</feature>
<dbReference type="Gene3D" id="1.20.144.10">
    <property type="entry name" value="Phosphatidic acid phosphatase type 2/haloperoxidase"/>
    <property type="match status" value="2"/>
</dbReference>
<feature type="transmembrane region" description="Helical" evidence="7">
    <location>
        <begin position="258"/>
        <end position="284"/>
    </location>
</feature>
<dbReference type="Pfam" id="PF01569">
    <property type="entry name" value="PAP2"/>
    <property type="match status" value="1"/>
</dbReference>
<comment type="similarity">
    <text evidence="2">Belongs to the DedA family.</text>
</comment>
<comment type="subcellular location">
    <subcellularLocation>
        <location evidence="1">Cell membrane</location>
        <topology evidence="1">Multi-pass membrane protein</topology>
    </subcellularLocation>
</comment>
<dbReference type="InterPro" id="IPR000326">
    <property type="entry name" value="PAP2/HPO"/>
</dbReference>
<evidence type="ECO:0000256" key="5">
    <source>
        <dbReference type="ARBA" id="ARBA00022989"/>
    </source>
</evidence>
<feature type="transmembrane region" description="Helical" evidence="7">
    <location>
        <begin position="362"/>
        <end position="382"/>
    </location>
</feature>
<evidence type="ECO:0000256" key="2">
    <source>
        <dbReference type="ARBA" id="ARBA00010792"/>
    </source>
</evidence>
<evidence type="ECO:0000313" key="10">
    <source>
        <dbReference type="Proteomes" id="UP000599578"/>
    </source>
</evidence>
<feature type="transmembrane region" description="Helical" evidence="7">
    <location>
        <begin position="170"/>
        <end position="192"/>
    </location>
</feature>
<feature type="transmembrane region" description="Helical" evidence="7">
    <location>
        <begin position="135"/>
        <end position="158"/>
    </location>
</feature>
<dbReference type="SMART" id="SM00014">
    <property type="entry name" value="acidPPc"/>
    <property type="match status" value="1"/>
</dbReference>
<dbReference type="SUPFAM" id="SSF48317">
    <property type="entry name" value="Acid phosphatase/Vanadium-dependent haloperoxidase"/>
    <property type="match status" value="1"/>
</dbReference>
<dbReference type="PANTHER" id="PTHR30353:SF15">
    <property type="entry name" value="INNER MEMBRANE PROTEIN YABI"/>
    <property type="match status" value="1"/>
</dbReference>
<evidence type="ECO:0000313" key="9">
    <source>
        <dbReference type="EMBL" id="GGO86584.1"/>
    </source>
</evidence>
<evidence type="ECO:0000256" key="7">
    <source>
        <dbReference type="SAM" id="Phobius"/>
    </source>
</evidence>
<feature type="transmembrane region" description="Helical" evidence="7">
    <location>
        <begin position="334"/>
        <end position="355"/>
    </location>
</feature>
<dbReference type="Pfam" id="PF09335">
    <property type="entry name" value="VTT_dom"/>
    <property type="match status" value="1"/>
</dbReference>
<dbReference type="InterPro" id="IPR032818">
    <property type="entry name" value="DedA-like"/>
</dbReference>
<evidence type="ECO:0000256" key="6">
    <source>
        <dbReference type="ARBA" id="ARBA00023136"/>
    </source>
</evidence>
<dbReference type="PANTHER" id="PTHR30353">
    <property type="entry name" value="INNER MEMBRANE PROTEIN DEDA-RELATED"/>
    <property type="match status" value="1"/>
</dbReference>
<dbReference type="InterPro" id="IPR036938">
    <property type="entry name" value="PAP2/HPO_sf"/>
</dbReference>
<evidence type="ECO:0000256" key="1">
    <source>
        <dbReference type="ARBA" id="ARBA00004651"/>
    </source>
</evidence>
<dbReference type="GO" id="GO:0005886">
    <property type="term" value="C:plasma membrane"/>
    <property type="evidence" value="ECO:0007669"/>
    <property type="project" value="UniProtKB-SubCell"/>
</dbReference>
<organism evidence="9 10">
    <name type="scientific">Marinobacterium nitratireducens</name>
    <dbReference type="NCBI Taxonomy" id="518897"/>
    <lineage>
        <taxon>Bacteria</taxon>
        <taxon>Pseudomonadati</taxon>
        <taxon>Pseudomonadota</taxon>
        <taxon>Gammaproteobacteria</taxon>
        <taxon>Oceanospirillales</taxon>
        <taxon>Oceanospirillaceae</taxon>
        <taxon>Marinobacterium</taxon>
    </lineage>
</organism>
<keyword evidence="10" id="KW-1185">Reference proteome</keyword>
<dbReference type="Proteomes" id="UP000599578">
    <property type="component" value="Unassembled WGS sequence"/>
</dbReference>
<dbReference type="AlphaFoldDB" id="A0A917ZP52"/>
<feature type="transmembrane region" description="Helical" evidence="7">
    <location>
        <begin position="213"/>
        <end position="238"/>
    </location>
</feature>
<evidence type="ECO:0000259" key="8">
    <source>
        <dbReference type="SMART" id="SM00014"/>
    </source>
</evidence>
<dbReference type="RefSeq" id="WP_188862179.1">
    <property type="nucleotide sequence ID" value="NZ_BMLT01000011.1"/>
</dbReference>
<sequence length="445" mass="47364">MDLAQLSLPALMLVTAALALCESLAFVGVLVPGVALLFAVALAAGEQGQPLLPILIAAFAGAVVGDGLSFLLGRHAEDWLQRHWPLNAHPGWHRRGAAFFQRYGLLSIVLGRFIGPVRPVVPFIAGTFDMPAMRFFTVNILSALAWAPAYIVPGFLVGRSADDLLGHWHALFYPGLGLVLVILAMTVLHQHLQPGQPLARWGSERLGLKPERLAALMLLAGSALALCALALIQMQGWAQDWNRHLQGLILLGPDAGALGFWLQVTAFGSTAILLPAAVLLGFGLKWLRRSADGWRLLLLLGLTAGLNSLLKWLFQVARPETGVEVAGWSFPSGHSSASSAFFAMLAVLLATGHGVAVRRASYLLALMPILLIGLSRIVIGAHWPLDVIAGWIEGLMAAAMLRLWLLRPERGRTPLNAKDATTILAALIVLAGALSAGYHALGPAG</sequence>
<dbReference type="EMBL" id="BMLT01000011">
    <property type="protein sequence ID" value="GGO86584.1"/>
    <property type="molecule type" value="Genomic_DNA"/>
</dbReference>
<keyword evidence="6 7" id="KW-0472">Membrane</keyword>
<evidence type="ECO:0000256" key="3">
    <source>
        <dbReference type="ARBA" id="ARBA00022475"/>
    </source>
</evidence>
<feature type="transmembrane region" description="Helical" evidence="7">
    <location>
        <begin position="388"/>
        <end position="405"/>
    </location>
</feature>
<comment type="caution">
    <text evidence="9">The sequence shown here is derived from an EMBL/GenBank/DDBJ whole genome shotgun (WGS) entry which is preliminary data.</text>
</comment>
<reference evidence="9 10" key="1">
    <citation type="journal article" date="2014" name="Int. J. Syst. Evol. Microbiol.">
        <title>Complete genome sequence of Corynebacterium casei LMG S-19264T (=DSM 44701T), isolated from a smear-ripened cheese.</title>
        <authorList>
            <consortium name="US DOE Joint Genome Institute (JGI-PGF)"/>
            <person name="Walter F."/>
            <person name="Albersmeier A."/>
            <person name="Kalinowski J."/>
            <person name="Ruckert C."/>
        </authorList>
    </citation>
    <scope>NUCLEOTIDE SEQUENCE [LARGE SCALE GENOMIC DNA]</scope>
    <source>
        <strain evidence="9 10">CGMCC 1.7286</strain>
    </source>
</reference>